<protein>
    <recommendedName>
        <fullName evidence="6">Ribonuclease P protein component 3</fullName>
        <shortName evidence="6">RNase P component 3</shortName>
        <ecNumber evidence="6">3.1.26.5</ecNumber>
    </recommendedName>
    <alternativeName>
        <fullName evidence="6">Rpp30</fullName>
    </alternativeName>
</protein>
<dbReference type="EC" id="3.1.26.5" evidence="6"/>
<keyword evidence="3 6" id="KW-0540">Nuclease</keyword>
<dbReference type="GO" id="GO:0030677">
    <property type="term" value="C:ribonuclease P complex"/>
    <property type="evidence" value="ECO:0007669"/>
    <property type="project" value="UniProtKB-UniRule"/>
</dbReference>
<evidence type="ECO:0000313" key="10">
    <source>
        <dbReference type="Proteomes" id="UP000278252"/>
    </source>
</evidence>
<reference evidence="7 10" key="3">
    <citation type="submission" date="2018-10" db="EMBL/GenBank/DDBJ databases">
        <title>Cultivation of a novel Methanohalophilus strain from Kebrit Deep of the Red Sea and a genomic comparison of members of the genus Methanohalophilus.</title>
        <authorList>
            <person name="Guan Y."/>
            <person name="Ngugi D.K."/>
            <person name="Stingl U."/>
        </authorList>
    </citation>
    <scope>NUCLEOTIDE SEQUENCE [LARGE SCALE GENOMIC DNA]</scope>
    <source>
        <strain evidence="7 10">DSM 7471</strain>
    </source>
</reference>
<organism evidence="8 9">
    <name type="scientific">Methanohalophilus portucalensis FDF-1</name>
    <dbReference type="NCBI Taxonomy" id="523843"/>
    <lineage>
        <taxon>Archaea</taxon>
        <taxon>Methanobacteriati</taxon>
        <taxon>Methanobacteriota</taxon>
        <taxon>Stenosarchaea group</taxon>
        <taxon>Methanomicrobia</taxon>
        <taxon>Methanosarcinales</taxon>
        <taxon>Methanosarcinaceae</taxon>
        <taxon>Methanohalophilus</taxon>
    </lineage>
</organism>
<keyword evidence="2 6" id="KW-0819">tRNA processing</keyword>
<dbReference type="InterPro" id="IPR023539">
    <property type="entry name" value="RNase_P_comp-3_arc"/>
</dbReference>
<evidence type="ECO:0000256" key="1">
    <source>
        <dbReference type="ARBA" id="ARBA00022490"/>
    </source>
</evidence>
<comment type="similarity">
    <text evidence="6">Belongs to the eukaryotic/archaeal RNase P protein component 3 family.</text>
</comment>
<dbReference type="GO" id="GO:0004526">
    <property type="term" value="F:ribonuclease P activity"/>
    <property type="evidence" value="ECO:0007669"/>
    <property type="project" value="UniProtKB-UniRule"/>
</dbReference>
<dbReference type="Gene3D" id="3.20.20.140">
    <property type="entry name" value="Metal-dependent hydrolases"/>
    <property type="match status" value="1"/>
</dbReference>
<dbReference type="OrthoDB" id="85765at2157"/>
<keyword evidence="9" id="KW-1185">Reference proteome</keyword>
<dbReference type="EMBL" id="RJJH01000011">
    <property type="protein sequence ID" value="RNI11177.1"/>
    <property type="molecule type" value="Genomic_DNA"/>
</dbReference>
<evidence type="ECO:0000256" key="2">
    <source>
        <dbReference type="ARBA" id="ARBA00022694"/>
    </source>
</evidence>
<keyword evidence="1 6" id="KW-0963">Cytoplasm</keyword>
<dbReference type="NCBIfam" id="NF046111">
    <property type="entry name" value="RNaseP3Mthb"/>
    <property type="match status" value="1"/>
</dbReference>
<dbReference type="InterPro" id="IPR002738">
    <property type="entry name" value="RNase_P_p30"/>
</dbReference>
<sequence>MSRSDYYDLNVHVLPDGSSSVNQMLSVANHLGYSGIGITNHIDKEPPSDGSHEGIELVQGVEIEVRNSSKLHGFVGKFRKKVDVLVVHGGSESINRSAVENPNVDVLTNLPTGRDNGFNHVLAKSAHDNEVAIAFNLDAIINQRGGRRVHALGHFRKNLQLARKYNVPTILTSNAMSCYDMRAPREMIALAGLFGMEEDEANAALSTIPEGIIKRNRRNTSTPQGVRIIQYNSQELCQ</sequence>
<dbReference type="EMBL" id="FXBN01000001">
    <property type="protein sequence ID" value="SMH29392.1"/>
    <property type="molecule type" value="Genomic_DNA"/>
</dbReference>
<keyword evidence="4 6" id="KW-0255">Endonuclease</keyword>
<dbReference type="AlphaFoldDB" id="A0A1X7MWX1"/>
<proteinExistence type="inferred from homology"/>
<reference evidence="8" key="2">
    <citation type="submission" date="2017-04" db="EMBL/GenBank/DDBJ databases">
        <authorList>
            <person name="Afonso C.L."/>
            <person name="Miller P.J."/>
            <person name="Scott M.A."/>
            <person name="Spackman E."/>
            <person name="Goraichik I."/>
            <person name="Dimitrov K.M."/>
            <person name="Suarez D.L."/>
            <person name="Swayne D.E."/>
        </authorList>
    </citation>
    <scope>NUCLEOTIDE SEQUENCE [LARGE SCALE GENOMIC DNA]</scope>
    <source>
        <strain evidence="8">FDF-1</strain>
    </source>
</reference>
<comment type="function">
    <text evidence="6">Part of ribonuclease P, a protein complex that generates mature tRNA molecules by cleaving their 5'-ends.</text>
</comment>
<name>A0A1X7MWX1_9EURY</name>
<evidence type="ECO:0000313" key="9">
    <source>
        <dbReference type="Proteomes" id="UP000193969"/>
    </source>
</evidence>
<gene>
    <name evidence="6" type="primary">rnp3</name>
    <name evidence="7" type="ORF">EFE41_06350</name>
    <name evidence="8" type="ORF">SAMN06264941_0185</name>
</gene>
<evidence type="ECO:0000256" key="3">
    <source>
        <dbReference type="ARBA" id="ARBA00022722"/>
    </source>
</evidence>
<dbReference type="HAMAP" id="MF_00756">
    <property type="entry name" value="RNase_P_3"/>
    <property type="match status" value="1"/>
</dbReference>
<comment type="subcellular location">
    <subcellularLocation>
        <location evidence="6">Cytoplasm</location>
    </subcellularLocation>
</comment>
<reference evidence="9" key="1">
    <citation type="submission" date="2017-04" db="EMBL/GenBank/DDBJ databases">
        <authorList>
            <person name="Varghese N."/>
            <person name="Submissions S."/>
        </authorList>
    </citation>
    <scope>NUCLEOTIDE SEQUENCE [LARGE SCALE GENOMIC DNA]</scope>
    <source>
        <strain evidence="9">FDF-1</strain>
    </source>
</reference>
<dbReference type="SUPFAM" id="SSF89550">
    <property type="entry name" value="PHP domain-like"/>
    <property type="match status" value="1"/>
</dbReference>
<dbReference type="RefSeq" id="WP_072358144.1">
    <property type="nucleotide sequence ID" value="NZ_FXBN01000001.1"/>
</dbReference>
<dbReference type="GO" id="GO:0005737">
    <property type="term" value="C:cytoplasm"/>
    <property type="evidence" value="ECO:0007669"/>
    <property type="project" value="UniProtKB-SubCell"/>
</dbReference>
<evidence type="ECO:0000256" key="6">
    <source>
        <dbReference type="HAMAP-Rule" id="MF_00756"/>
    </source>
</evidence>
<dbReference type="Proteomes" id="UP000193969">
    <property type="component" value="Unassembled WGS sequence"/>
</dbReference>
<keyword evidence="5 6" id="KW-0378">Hydrolase</keyword>
<dbReference type="Pfam" id="PF01876">
    <property type="entry name" value="RNase_P_p30"/>
    <property type="match status" value="1"/>
</dbReference>
<evidence type="ECO:0000256" key="5">
    <source>
        <dbReference type="ARBA" id="ARBA00022801"/>
    </source>
</evidence>
<comment type="subunit">
    <text evidence="6">Consists of a catalytic RNA component and at least 4-5 protein subunits.</text>
</comment>
<dbReference type="InterPro" id="IPR016195">
    <property type="entry name" value="Pol/histidinol_Pase-like"/>
</dbReference>
<dbReference type="Proteomes" id="UP000278252">
    <property type="component" value="Unassembled WGS sequence"/>
</dbReference>
<comment type="catalytic activity">
    <reaction evidence="6">
        <text>Endonucleolytic cleavage of RNA, removing 5'-extranucleotides from tRNA precursor.</text>
        <dbReference type="EC" id="3.1.26.5"/>
    </reaction>
</comment>
<evidence type="ECO:0000256" key="4">
    <source>
        <dbReference type="ARBA" id="ARBA00022759"/>
    </source>
</evidence>
<evidence type="ECO:0000313" key="8">
    <source>
        <dbReference type="EMBL" id="SMH29392.1"/>
    </source>
</evidence>
<dbReference type="GO" id="GO:0001682">
    <property type="term" value="P:tRNA 5'-leader removal"/>
    <property type="evidence" value="ECO:0007669"/>
    <property type="project" value="UniProtKB-UniRule"/>
</dbReference>
<evidence type="ECO:0000313" key="7">
    <source>
        <dbReference type="EMBL" id="RNI11177.1"/>
    </source>
</evidence>
<accession>A0A1X7MWX1</accession>